<dbReference type="EMBL" id="CM023479">
    <property type="protein sequence ID" value="KAH7974523.1"/>
    <property type="molecule type" value="Genomic_DNA"/>
</dbReference>
<protein>
    <submittedName>
        <fullName evidence="1">Uncharacterized protein</fullName>
    </submittedName>
</protein>
<dbReference type="Proteomes" id="UP000821865">
    <property type="component" value="Chromosome 10"/>
</dbReference>
<proteinExistence type="predicted"/>
<name>A0ACB8DQ06_DERSI</name>
<evidence type="ECO:0000313" key="2">
    <source>
        <dbReference type="Proteomes" id="UP000821865"/>
    </source>
</evidence>
<evidence type="ECO:0000313" key="1">
    <source>
        <dbReference type="EMBL" id="KAH7974523.1"/>
    </source>
</evidence>
<gene>
    <name evidence="1" type="ORF">HPB49_016412</name>
</gene>
<organism evidence="1 2">
    <name type="scientific">Dermacentor silvarum</name>
    <name type="common">Tick</name>
    <dbReference type="NCBI Taxonomy" id="543639"/>
    <lineage>
        <taxon>Eukaryota</taxon>
        <taxon>Metazoa</taxon>
        <taxon>Ecdysozoa</taxon>
        <taxon>Arthropoda</taxon>
        <taxon>Chelicerata</taxon>
        <taxon>Arachnida</taxon>
        <taxon>Acari</taxon>
        <taxon>Parasitiformes</taxon>
        <taxon>Ixodida</taxon>
        <taxon>Ixodoidea</taxon>
        <taxon>Ixodidae</taxon>
        <taxon>Rhipicephalinae</taxon>
        <taxon>Dermacentor</taxon>
    </lineage>
</organism>
<sequence length="365" mass="40095">MTTPGIKTTVVTTTPSLYPMLLCVLGHNLAVMHQTWNFYCNYIVYPDVTATRNGFIGPDGPYAWNLFVNATRSMPDFFPGLAFSALDASHPKSTVARIPTMRNALDAMVAKKVVAMGVLNFTSDTSHSTSVFKTLFEVLNETLQGQRGALTFLGVRLHSMQDARNFAVDVQNLTGLDCVVLQTHLSDAVTVTESCFAHLISYKYTTDPVPCFAHALEAQSALNNTGSGLLVMFSSTLAVVDYVGESGAPGPTAPGHECESNLALDIDIICNTSAMQNYRTDIYDAVEVARYNVDVFAHFASFESKKTLERKMDIYLNYTSGGWAVFDIQRDVSAWCLSPDPYHRLQAMAVKLQGGCTNWPNSQRF</sequence>
<reference evidence="1" key="1">
    <citation type="submission" date="2020-05" db="EMBL/GenBank/DDBJ databases">
        <title>Large-scale comparative analyses of tick genomes elucidate their genetic diversity and vector capacities.</title>
        <authorList>
            <person name="Jia N."/>
            <person name="Wang J."/>
            <person name="Shi W."/>
            <person name="Du L."/>
            <person name="Sun Y."/>
            <person name="Zhan W."/>
            <person name="Jiang J."/>
            <person name="Wang Q."/>
            <person name="Zhang B."/>
            <person name="Ji P."/>
            <person name="Sakyi L.B."/>
            <person name="Cui X."/>
            <person name="Yuan T."/>
            <person name="Jiang B."/>
            <person name="Yang W."/>
            <person name="Lam T.T.-Y."/>
            <person name="Chang Q."/>
            <person name="Ding S."/>
            <person name="Wang X."/>
            <person name="Zhu J."/>
            <person name="Ruan X."/>
            <person name="Zhao L."/>
            <person name="Wei J."/>
            <person name="Que T."/>
            <person name="Du C."/>
            <person name="Cheng J."/>
            <person name="Dai P."/>
            <person name="Han X."/>
            <person name="Huang E."/>
            <person name="Gao Y."/>
            <person name="Liu J."/>
            <person name="Shao H."/>
            <person name="Ye R."/>
            <person name="Li L."/>
            <person name="Wei W."/>
            <person name="Wang X."/>
            <person name="Wang C."/>
            <person name="Yang T."/>
            <person name="Huo Q."/>
            <person name="Li W."/>
            <person name="Guo W."/>
            <person name="Chen H."/>
            <person name="Zhou L."/>
            <person name="Ni X."/>
            <person name="Tian J."/>
            <person name="Zhou Y."/>
            <person name="Sheng Y."/>
            <person name="Liu T."/>
            <person name="Pan Y."/>
            <person name="Xia L."/>
            <person name="Li J."/>
            <person name="Zhao F."/>
            <person name="Cao W."/>
        </authorList>
    </citation>
    <scope>NUCLEOTIDE SEQUENCE</scope>
    <source>
        <strain evidence="1">Dsil-2018</strain>
    </source>
</reference>
<comment type="caution">
    <text evidence="1">The sequence shown here is derived from an EMBL/GenBank/DDBJ whole genome shotgun (WGS) entry which is preliminary data.</text>
</comment>
<accession>A0ACB8DQ06</accession>
<keyword evidence="2" id="KW-1185">Reference proteome</keyword>